<evidence type="ECO:0000313" key="8">
    <source>
        <dbReference type="Proteomes" id="UP000183417"/>
    </source>
</evidence>
<dbReference type="InterPro" id="IPR005119">
    <property type="entry name" value="LysR_subst-bd"/>
</dbReference>
<evidence type="ECO:0000259" key="5">
    <source>
        <dbReference type="PROSITE" id="PS50931"/>
    </source>
</evidence>
<dbReference type="EMBL" id="FNPE01000037">
    <property type="protein sequence ID" value="SDZ57315.1"/>
    <property type="molecule type" value="Genomic_DNA"/>
</dbReference>
<evidence type="ECO:0000313" key="6">
    <source>
        <dbReference type="EMBL" id="QPS82978.1"/>
    </source>
</evidence>
<gene>
    <name evidence="6" type="ORF">I6G47_07850</name>
    <name evidence="7" type="ORF">SAMN05421547_13719</name>
</gene>
<reference evidence="7 8" key="1">
    <citation type="submission" date="2016-10" db="EMBL/GenBank/DDBJ databases">
        <authorList>
            <person name="de Groot N.N."/>
        </authorList>
    </citation>
    <scope>NUCLEOTIDE SEQUENCE [LARGE SCALE GENOMIC DNA]</scope>
    <source>
        <strain evidence="7 8">LMG 24775</strain>
    </source>
</reference>
<dbReference type="InterPro" id="IPR036390">
    <property type="entry name" value="WH_DNA-bd_sf"/>
</dbReference>
<dbReference type="RefSeq" id="WP_013802902.1">
    <property type="nucleotide sequence ID" value="NZ_AP025556.1"/>
</dbReference>
<dbReference type="Gene3D" id="1.10.10.10">
    <property type="entry name" value="Winged helix-like DNA-binding domain superfamily/Winged helix DNA-binding domain"/>
    <property type="match status" value="1"/>
</dbReference>
<reference evidence="6 9" key="2">
    <citation type="submission" date="2020-12" db="EMBL/GenBank/DDBJ databases">
        <title>FDA dAtabase for Regulatory Grade micrObial Sequences (FDA-ARGOS): Supporting development and validation of Infectious Disease Dx tests.</title>
        <authorList>
            <person name="Sproer C."/>
            <person name="Gronow S."/>
            <person name="Severitt S."/>
            <person name="Schroder I."/>
            <person name="Tallon L."/>
            <person name="Sadzewicz L."/>
            <person name="Zhao X."/>
            <person name="Boylan J."/>
            <person name="Ott S."/>
            <person name="Bowen H."/>
            <person name="Vavikolanu K."/>
            <person name="Mehta A."/>
            <person name="Aluvathingal J."/>
            <person name="Nadendla S."/>
            <person name="Lowell S."/>
            <person name="Myers T."/>
            <person name="Yan Y."/>
            <person name="Sichtig H."/>
        </authorList>
    </citation>
    <scope>NUCLEOTIDE SEQUENCE [LARGE SCALE GENOMIC DNA]</scope>
    <source>
        <strain evidence="6 9">FDAARGOS_890</strain>
    </source>
</reference>
<dbReference type="InterPro" id="IPR036388">
    <property type="entry name" value="WH-like_DNA-bd_sf"/>
</dbReference>
<comment type="similarity">
    <text evidence="1">Belongs to the LysR transcriptional regulatory family.</text>
</comment>
<evidence type="ECO:0000256" key="2">
    <source>
        <dbReference type="ARBA" id="ARBA00023015"/>
    </source>
</evidence>
<dbReference type="InterPro" id="IPR050950">
    <property type="entry name" value="HTH-type_LysR_regulators"/>
</dbReference>
<evidence type="ECO:0000313" key="9">
    <source>
        <dbReference type="Proteomes" id="UP000595064"/>
    </source>
</evidence>
<evidence type="ECO:0000256" key="1">
    <source>
        <dbReference type="ARBA" id="ARBA00009437"/>
    </source>
</evidence>
<dbReference type="KEGG" id="dla:I6G47_07850"/>
<organism evidence="7 8">
    <name type="scientific">Delftia lacustris</name>
    <dbReference type="NCBI Taxonomy" id="558537"/>
    <lineage>
        <taxon>Bacteria</taxon>
        <taxon>Pseudomonadati</taxon>
        <taxon>Pseudomonadota</taxon>
        <taxon>Betaproteobacteria</taxon>
        <taxon>Burkholderiales</taxon>
        <taxon>Comamonadaceae</taxon>
        <taxon>Delftia</taxon>
    </lineage>
</organism>
<feature type="domain" description="HTH lysR-type" evidence="5">
    <location>
        <begin position="1"/>
        <end position="61"/>
    </location>
</feature>
<evidence type="ECO:0000256" key="3">
    <source>
        <dbReference type="ARBA" id="ARBA00023125"/>
    </source>
</evidence>
<protein>
    <submittedName>
        <fullName evidence="7">DNA-binding transcriptional regulator, LysR family</fullName>
    </submittedName>
    <submittedName>
        <fullName evidence="6">LysR family transcriptional regulator</fullName>
    </submittedName>
</protein>
<dbReference type="PRINTS" id="PR00039">
    <property type="entry name" value="HTHLYSR"/>
</dbReference>
<dbReference type="AlphaFoldDB" id="A0A1H3U650"/>
<dbReference type="EMBL" id="CP065748">
    <property type="protein sequence ID" value="QPS82978.1"/>
    <property type="molecule type" value="Genomic_DNA"/>
</dbReference>
<dbReference type="FunFam" id="1.10.10.10:FF:000001">
    <property type="entry name" value="LysR family transcriptional regulator"/>
    <property type="match status" value="1"/>
</dbReference>
<dbReference type="Proteomes" id="UP000595064">
    <property type="component" value="Chromosome"/>
</dbReference>
<keyword evidence="4" id="KW-0804">Transcription</keyword>
<accession>A0A1H3U650</accession>
<dbReference type="GO" id="GO:0003700">
    <property type="term" value="F:DNA-binding transcription factor activity"/>
    <property type="evidence" value="ECO:0007669"/>
    <property type="project" value="InterPro"/>
</dbReference>
<keyword evidence="2" id="KW-0805">Transcription regulation</keyword>
<dbReference type="GO" id="GO:0003677">
    <property type="term" value="F:DNA binding"/>
    <property type="evidence" value="ECO:0007669"/>
    <property type="project" value="UniProtKB-KW"/>
</dbReference>
<dbReference type="GO" id="GO:0005829">
    <property type="term" value="C:cytosol"/>
    <property type="evidence" value="ECO:0007669"/>
    <property type="project" value="TreeGrafter"/>
</dbReference>
<dbReference type="InterPro" id="IPR000847">
    <property type="entry name" value="LysR_HTH_N"/>
</dbReference>
<dbReference type="SUPFAM" id="SSF46785">
    <property type="entry name" value="Winged helix' DNA-binding domain"/>
    <property type="match status" value="1"/>
</dbReference>
<dbReference type="Pfam" id="PF03466">
    <property type="entry name" value="LysR_substrate"/>
    <property type="match status" value="1"/>
</dbReference>
<dbReference type="Gene3D" id="3.40.190.290">
    <property type="match status" value="1"/>
</dbReference>
<dbReference type="Proteomes" id="UP000183417">
    <property type="component" value="Unassembled WGS sequence"/>
</dbReference>
<dbReference type="SUPFAM" id="SSF53850">
    <property type="entry name" value="Periplasmic binding protein-like II"/>
    <property type="match status" value="1"/>
</dbReference>
<keyword evidence="3 7" id="KW-0238">DNA-binding</keyword>
<dbReference type="CDD" id="cd05466">
    <property type="entry name" value="PBP2_LTTR_substrate"/>
    <property type="match status" value="1"/>
</dbReference>
<dbReference type="PROSITE" id="PS50931">
    <property type="entry name" value="HTH_LYSR"/>
    <property type="match status" value="1"/>
</dbReference>
<dbReference type="GeneID" id="94693043"/>
<evidence type="ECO:0000313" key="7">
    <source>
        <dbReference type="EMBL" id="SDZ57315.1"/>
    </source>
</evidence>
<sequence length="298" mass="32435">MTGFAYNELACFLAVAEHGHFGRAAAALQLTQPAVSKIVRRVEQGVGAALFTRGTHGVALTSSGQLFMEPARQLVLRHEETMRAASDIQAQHVGLIRLGFTQATSESRATRAVAELLRRRPGLRVRLTVGKSDDLERALLDGSLDLAVVPSYPGHATRCAQVVIGEDELWAAARPRHPLFQLALEQGLRFGHLQGYSWALPAPGAAVRKVVDEAFAAQGLGAPTVALEIQHNTEATIDIVGQTDLLCYVPSHVLRSNPERLQSLPIPELRTRRSWLLISHPKAHWSPLMSALRDLTLG</sequence>
<dbReference type="Pfam" id="PF00126">
    <property type="entry name" value="HTH_1"/>
    <property type="match status" value="1"/>
</dbReference>
<keyword evidence="9" id="KW-1185">Reference proteome</keyword>
<dbReference type="PANTHER" id="PTHR30419">
    <property type="entry name" value="HTH-TYPE TRANSCRIPTIONAL REGULATOR YBHD"/>
    <property type="match status" value="1"/>
</dbReference>
<evidence type="ECO:0000256" key="4">
    <source>
        <dbReference type="ARBA" id="ARBA00023163"/>
    </source>
</evidence>
<name>A0A1H3U650_9BURK</name>
<proteinExistence type="inferred from homology"/>